<comment type="similarity">
    <text evidence="1">In the N-terminal section; belongs to the LXG family.</text>
</comment>
<comment type="caution">
    <text evidence="3">The sequence shown here is derived from an EMBL/GenBank/DDBJ whole genome shotgun (WGS) entry which is preliminary data.</text>
</comment>
<dbReference type="Pfam" id="PF04740">
    <property type="entry name" value="LXG"/>
    <property type="match status" value="1"/>
</dbReference>
<accession>A0A0A3JPF3</accession>
<evidence type="ECO:0000313" key="4">
    <source>
        <dbReference type="Proteomes" id="UP000030437"/>
    </source>
</evidence>
<name>A0A0A3JPF3_9BACI</name>
<organism evidence="3 4">
    <name type="scientific">Lysinibacillus odysseyi 34hs-1 = NBRC 100172</name>
    <dbReference type="NCBI Taxonomy" id="1220589"/>
    <lineage>
        <taxon>Bacteria</taxon>
        <taxon>Bacillati</taxon>
        <taxon>Bacillota</taxon>
        <taxon>Bacilli</taxon>
        <taxon>Bacillales</taxon>
        <taxon>Bacillaceae</taxon>
        <taxon>Lysinibacillus</taxon>
    </lineage>
</organism>
<dbReference type="EMBL" id="JPVP01000035">
    <property type="protein sequence ID" value="KGR88897.1"/>
    <property type="molecule type" value="Genomic_DNA"/>
</dbReference>
<dbReference type="STRING" id="1220589.CD32_00955"/>
<reference evidence="3 4" key="1">
    <citation type="submission" date="2014-02" db="EMBL/GenBank/DDBJ databases">
        <title>Draft genome sequence of Lysinibacillus odysseyi NBRC 100172.</title>
        <authorList>
            <person name="Zhang F."/>
            <person name="Wang G."/>
            <person name="Zhang L."/>
        </authorList>
    </citation>
    <scope>NUCLEOTIDE SEQUENCE [LARGE SCALE GENOMIC DNA]</scope>
    <source>
        <strain evidence="3 4">NBRC 100172</strain>
    </source>
</reference>
<evidence type="ECO:0000259" key="2">
    <source>
        <dbReference type="Pfam" id="PF04740"/>
    </source>
</evidence>
<dbReference type="Proteomes" id="UP000030437">
    <property type="component" value="Unassembled WGS sequence"/>
</dbReference>
<dbReference type="OrthoDB" id="2872697at2"/>
<evidence type="ECO:0000313" key="3">
    <source>
        <dbReference type="EMBL" id="KGR88897.1"/>
    </source>
</evidence>
<dbReference type="eggNOG" id="COG3209">
    <property type="taxonomic scope" value="Bacteria"/>
</dbReference>
<sequence>MDEVADIVGLPKLDDTLVHESIADAKTKRDDTVEALHTFDSTQTAQLLPIETSIQSMKEWVKNIEGLFQAGLTDVDFPADTWFAMASRSSLGMAIAAQQAPVGSVAHALHEQNQLTLMLQASLSNMAPIRFGFGGFAQKSYPTYGPVMLGLGNLSPGNQTSETVQQVSKSSDPDLEEIYAALAKQAEGMDVSSPSSPGTYSAKEEITYEGMRKVLGGNGSGTPDGLALYAKSVGPSAKYVFDFFTEDIRTILDPEATAVEKAMAIGFTFFKPAKLLDKAGDVAGAARDAGKAVDKGTDKGTIPKGFEKQAKSANDISKKAAEGKIKYARNYHGRLGKEKELEILSNPDSVYIAGNNSQNLIYMKGGNVVIVESRGSSKGNTITSYGLDGARGESGAAIFGGKPTDPGMPVTHDAIVNGTIPTPSGGTMPPATQILP</sequence>
<proteinExistence type="inferred from homology"/>
<keyword evidence="4" id="KW-1185">Reference proteome</keyword>
<protein>
    <recommendedName>
        <fullName evidence="2">LXG domain-containing protein</fullName>
    </recommendedName>
</protein>
<dbReference type="InterPro" id="IPR006829">
    <property type="entry name" value="LXG_dom"/>
</dbReference>
<dbReference type="AlphaFoldDB" id="A0A0A3JPF3"/>
<feature type="domain" description="LXG" evidence="2">
    <location>
        <begin position="1"/>
        <end position="71"/>
    </location>
</feature>
<gene>
    <name evidence="3" type="ORF">CD32_00955</name>
</gene>
<dbReference type="eggNOG" id="COG5444">
    <property type="taxonomic scope" value="Bacteria"/>
</dbReference>
<evidence type="ECO:0000256" key="1">
    <source>
        <dbReference type="ARBA" id="ARBA00034117"/>
    </source>
</evidence>